<dbReference type="EMBL" id="CP026952">
    <property type="protein sequence ID" value="AWB92439.1"/>
    <property type="molecule type" value="Genomic_DNA"/>
</dbReference>
<dbReference type="AlphaFoldDB" id="A0A2S0WM59"/>
<accession>A0A2S0WM59</accession>
<reference evidence="2" key="1">
    <citation type="submission" date="2018-01" db="EMBL/GenBank/DDBJ databases">
        <authorList>
            <person name="Li J."/>
        </authorList>
    </citation>
    <scope>NUCLEOTIDE SEQUENCE [LARGE SCALE GENOMIC DNA]</scope>
    <source>
        <strain evidence="2">592</strain>
    </source>
</reference>
<evidence type="ECO:0000313" key="1">
    <source>
        <dbReference type="EMBL" id="AWB92439.1"/>
    </source>
</evidence>
<organism evidence="1 2">
    <name type="scientific">Aeromicrobium chenweiae</name>
    <dbReference type="NCBI Taxonomy" id="2079793"/>
    <lineage>
        <taxon>Bacteria</taxon>
        <taxon>Bacillati</taxon>
        <taxon>Actinomycetota</taxon>
        <taxon>Actinomycetes</taxon>
        <taxon>Propionibacteriales</taxon>
        <taxon>Nocardioidaceae</taxon>
        <taxon>Aeromicrobium</taxon>
    </lineage>
</organism>
<protein>
    <submittedName>
        <fullName evidence="1">Uncharacterized protein</fullName>
    </submittedName>
</protein>
<name>A0A2S0WM59_9ACTN</name>
<dbReference type="Proteomes" id="UP000244384">
    <property type="component" value="Chromosome"/>
</dbReference>
<gene>
    <name evidence="1" type="ORF">C3E78_09620</name>
</gene>
<keyword evidence="2" id="KW-1185">Reference proteome</keyword>
<evidence type="ECO:0000313" key="2">
    <source>
        <dbReference type="Proteomes" id="UP000244384"/>
    </source>
</evidence>
<dbReference type="RefSeq" id="WP_108578084.1">
    <property type="nucleotide sequence ID" value="NZ_CP026952.1"/>
</dbReference>
<proteinExistence type="predicted"/>
<dbReference type="KEGG" id="aez:C3E78_09620"/>
<dbReference type="OrthoDB" id="3828660at2"/>
<sequence length="121" mass="12962">MTDLVAYGIAILAVVIAAYAGWHTYRRQDFSNPLFYAIAVLEILLVALLVGGSIALGRTDRDVDGVLFVSYLVTLVVIPPAAVLWGIAEKSRWGTGVVVIAMITVAALSVRLLGIWKGTYA</sequence>
<accession>A0A5F2EPI4</accession>